<keyword evidence="1" id="KW-0812">Transmembrane</keyword>
<dbReference type="AlphaFoldDB" id="A0A1N6CLM4"/>
<protein>
    <recommendedName>
        <fullName evidence="4">Transmembrane protein (Alph_Pro_TM)</fullName>
    </recommendedName>
</protein>
<accession>A0A1N6CLM4</accession>
<keyword evidence="1" id="KW-0472">Membrane</keyword>
<evidence type="ECO:0008006" key="4">
    <source>
        <dbReference type="Google" id="ProtNLM"/>
    </source>
</evidence>
<keyword evidence="3" id="KW-1185">Reference proteome</keyword>
<organism evidence="2 3">
    <name type="scientific">Parasphingorhabdus marina DSM 22363</name>
    <dbReference type="NCBI Taxonomy" id="1123272"/>
    <lineage>
        <taxon>Bacteria</taxon>
        <taxon>Pseudomonadati</taxon>
        <taxon>Pseudomonadota</taxon>
        <taxon>Alphaproteobacteria</taxon>
        <taxon>Sphingomonadales</taxon>
        <taxon>Sphingomonadaceae</taxon>
        <taxon>Parasphingorhabdus</taxon>
    </lineage>
</organism>
<dbReference type="STRING" id="1123272.SAMN02745824_0004"/>
<reference evidence="3" key="1">
    <citation type="submission" date="2016-11" db="EMBL/GenBank/DDBJ databases">
        <authorList>
            <person name="Varghese N."/>
            <person name="Submissions S."/>
        </authorList>
    </citation>
    <scope>NUCLEOTIDE SEQUENCE [LARGE SCALE GENOMIC DNA]</scope>
    <source>
        <strain evidence="3">DSM 22363</strain>
    </source>
</reference>
<keyword evidence="1" id="KW-1133">Transmembrane helix</keyword>
<name>A0A1N6CLM4_9SPHN</name>
<evidence type="ECO:0000313" key="2">
    <source>
        <dbReference type="EMBL" id="SIN59473.1"/>
    </source>
</evidence>
<dbReference type="Pfam" id="PF09608">
    <property type="entry name" value="Alph_Pro_TM"/>
    <property type="match status" value="1"/>
</dbReference>
<evidence type="ECO:0000313" key="3">
    <source>
        <dbReference type="Proteomes" id="UP000185192"/>
    </source>
</evidence>
<dbReference type="EMBL" id="FSQW01000001">
    <property type="protein sequence ID" value="SIN59473.1"/>
    <property type="molecule type" value="Genomic_DNA"/>
</dbReference>
<dbReference type="InterPro" id="IPR019088">
    <property type="entry name" value="CHP02186-rel_TM"/>
</dbReference>
<evidence type="ECO:0000256" key="1">
    <source>
        <dbReference type="SAM" id="Phobius"/>
    </source>
</evidence>
<dbReference type="Proteomes" id="UP000185192">
    <property type="component" value="Unassembled WGS sequence"/>
</dbReference>
<proteinExistence type="predicted"/>
<gene>
    <name evidence="2" type="ORF">SAMN02745824_0004</name>
</gene>
<feature type="transmembrane region" description="Helical" evidence="1">
    <location>
        <begin position="232"/>
        <end position="254"/>
    </location>
</feature>
<sequence length="257" mass="28008">MSPSVPVFWKILAGMCVLFFTVGNTPVLVTDCSPDQVSIRGDFNGAQLLCFGAITYPPGTRNRDRADIVVVLKGPTESIVVREKQQIAGIWINAASSEFRSAPGYYAVASSRPIEEIVDDKTADIYELGLDHLQLSPAGTIDSKELGRFTQGLVDLNSRGQLYKTLPESVGIEDSVLYQARIDLPASVPVGEYSAETFLIIDGRVEAAEIKEITIEKIGMGRFITNLSQENGFIYGLLAVLISVILGWAAGYLFRKI</sequence>